<feature type="region of interest" description="Disordered" evidence="10">
    <location>
        <begin position="242"/>
        <end position="282"/>
    </location>
</feature>
<sequence length="282" mass="30142">MITLVKIGGSVLTDKQRPLFFQDAYAHRVAADIRMSRTVPVIVHGTGSWAKAIGRHYYIDGGWTRDLTGFQMTALRIRRLQEALAAVLRDEGVVCSPIQANAVFHRTDGVLDFYDTEPIRRLVEAGVSPLLCGDVLVEGPSKFRVVSSDAIAVTVARRMPVSACVFATDVDGVWDPTGRIMPEVTQPDLAVSDSDRRDVTGGMSAKIAAALSIARTGARTTIVNGRVRGRVRDALAGRSVIGTRVVGRSPRSEGRGGPGAPGSDRPAAPELGAPEFSADRVL</sequence>
<protein>
    <recommendedName>
        <fullName evidence="3">Isopentenyl phosphate kinase</fullName>
        <ecNumber evidence="2">2.7.4.26</ecNumber>
    </recommendedName>
</protein>
<reference evidence="13" key="1">
    <citation type="journal article" date="2019" name="Int. J. Syst. Evol. Microbiol.">
        <title>The Global Catalogue of Microorganisms (GCM) 10K type strain sequencing project: providing services to taxonomists for standard genome sequencing and annotation.</title>
        <authorList>
            <consortium name="The Broad Institute Genomics Platform"/>
            <consortium name="The Broad Institute Genome Sequencing Center for Infectious Disease"/>
            <person name="Wu L."/>
            <person name="Ma J."/>
        </authorList>
    </citation>
    <scope>NUCLEOTIDE SEQUENCE [LARGE SCALE GENOMIC DNA]</scope>
    <source>
        <strain evidence="13">CGMCC 4.7237</strain>
    </source>
</reference>
<evidence type="ECO:0000256" key="9">
    <source>
        <dbReference type="ARBA" id="ARBA00049063"/>
    </source>
</evidence>
<evidence type="ECO:0000256" key="6">
    <source>
        <dbReference type="ARBA" id="ARBA00022777"/>
    </source>
</evidence>
<comment type="caution">
    <text evidence="12">The sequence shown here is derived from an EMBL/GenBank/DDBJ whole genome shotgun (WGS) entry which is preliminary data.</text>
</comment>
<organism evidence="12 13">
    <name type="scientific">Streptomyces polygonati</name>
    <dbReference type="NCBI Taxonomy" id="1617087"/>
    <lineage>
        <taxon>Bacteria</taxon>
        <taxon>Bacillati</taxon>
        <taxon>Actinomycetota</taxon>
        <taxon>Actinomycetes</taxon>
        <taxon>Kitasatosporales</taxon>
        <taxon>Streptomycetaceae</taxon>
        <taxon>Streptomyces</taxon>
    </lineage>
</organism>
<gene>
    <name evidence="12" type="ORF">ACFO3J_14050</name>
</gene>
<dbReference type="RefSeq" id="WP_386429665.1">
    <property type="nucleotide sequence ID" value="NZ_JBHSBB010000010.1"/>
</dbReference>
<evidence type="ECO:0000256" key="3">
    <source>
        <dbReference type="ARBA" id="ARBA00017267"/>
    </source>
</evidence>
<dbReference type="EC" id="2.7.4.26" evidence="2"/>
<name>A0ABV8HLX9_9ACTN</name>
<dbReference type="InterPro" id="IPR001048">
    <property type="entry name" value="Asp/Glu/Uridylate_kinase"/>
</dbReference>
<evidence type="ECO:0000256" key="1">
    <source>
        <dbReference type="ARBA" id="ARBA00010540"/>
    </source>
</evidence>
<keyword evidence="7" id="KW-0067">ATP-binding</keyword>
<dbReference type="Pfam" id="PF00696">
    <property type="entry name" value="AA_kinase"/>
    <property type="match status" value="1"/>
</dbReference>
<evidence type="ECO:0000313" key="12">
    <source>
        <dbReference type="EMBL" id="MFC4032601.1"/>
    </source>
</evidence>
<dbReference type="InterPro" id="IPR001057">
    <property type="entry name" value="Glu/AcGlu_kinase"/>
</dbReference>
<evidence type="ECO:0000256" key="2">
    <source>
        <dbReference type="ARBA" id="ARBA00012908"/>
    </source>
</evidence>
<dbReference type="InterPro" id="IPR024192">
    <property type="entry name" value="Fosfomycin_R_FomA-type"/>
</dbReference>
<dbReference type="GO" id="GO:0016301">
    <property type="term" value="F:kinase activity"/>
    <property type="evidence" value="ECO:0007669"/>
    <property type="project" value="UniProtKB-KW"/>
</dbReference>
<dbReference type="PANTHER" id="PTHR43654">
    <property type="entry name" value="GLUTAMATE 5-KINASE"/>
    <property type="match status" value="1"/>
</dbReference>
<evidence type="ECO:0000256" key="5">
    <source>
        <dbReference type="ARBA" id="ARBA00022741"/>
    </source>
</evidence>
<evidence type="ECO:0000256" key="8">
    <source>
        <dbReference type="ARBA" id="ARBA00023229"/>
    </source>
</evidence>
<dbReference type="SUPFAM" id="SSF53633">
    <property type="entry name" value="Carbamate kinase-like"/>
    <property type="match status" value="1"/>
</dbReference>
<dbReference type="GO" id="GO:0102043">
    <property type="term" value="F:isopentenyl phosphate kinase activity"/>
    <property type="evidence" value="ECO:0007669"/>
    <property type="project" value="UniProtKB-EC"/>
</dbReference>
<dbReference type="InterPro" id="IPR036393">
    <property type="entry name" value="AceGlu_kinase-like_sf"/>
</dbReference>
<dbReference type="PRINTS" id="PR00474">
    <property type="entry name" value="GLU5KINASE"/>
</dbReference>
<evidence type="ECO:0000256" key="4">
    <source>
        <dbReference type="ARBA" id="ARBA00022679"/>
    </source>
</evidence>
<keyword evidence="8" id="KW-0414">Isoprene biosynthesis</keyword>
<dbReference type="Proteomes" id="UP001595765">
    <property type="component" value="Unassembled WGS sequence"/>
</dbReference>
<evidence type="ECO:0000259" key="11">
    <source>
        <dbReference type="Pfam" id="PF00696"/>
    </source>
</evidence>
<comment type="similarity">
    <text evidence="1">Belongs to the isopentenyl phosphate kinase family.</text>
</comment>
<dbReference type="Gene3D" id="3.40.1160.10">
    <property type="entry name" value="Acetylglutamate kinase-like"/>
    <property type="match status" value="1"/>
</dbReference>
<proteinExistence type="inferred from homology"/>
<accession>A0ABV8HLX9</accession>
<keyword evidence="13" id="KW-1185">Reference proteome</keyword>
<dbReference type="EMBL" id="JBHSBB010000010">
    <property type="protein sequence ID" value="MFC4032601.1"/>
    <property type="molecule type" value="Genomic_DNA"/>
</dbReference>
<comment type="catalytic activity">
    <reaction evidence="9">
        <text>isopentenyl phosphate + ATP = isopentenyl diphosphate + ADP</text>
        <dbReference type="Rhea" id="RHEA:33963"/>
        <dbReference type="ChEBI" id="CHEBI:30616"/>
        <dbReference type="ChEBI" id="CHEBI:65078"/>
        <dbReference type="ChEBI" id="CHEBI:128769"/>
        <dbReference type="ChEBI" id="CHEBI:456216"/>
        <dbReference type="EC" id="2.7.4.26"/>
    </reaction>
</comment>
<keyword evidence="4 12" id="KW-0808">Transferase</keyword>
<evidence type="ECO:0000256" key="7">
    <source>
        <dbReference type="ARBA" id="ARBA00022840"/>
    </source>
</evidence>
<feature type="domain" description="Aspartate/glutamate/uridylate kinase" evidence="11">
    <location>
        <begin position="1"/>
        <end position="224"/>
    </location>
</feature>
<keyword evidence="6 12" id="KW-0418">Kinase</keyword>
<evidence type="ECO:0000313" key="13">
    <source>
        <dbReference type="Proteomes" id="UP001595765"/>
    </source>
</evidence>
<dbReference type="NCBIfam" id="NF040647">
    <property type="entry name" value="IPPK_Arch"/>
    <property type="match status" value="1"/>
</dbReference>
<evidence type="ECO:0000256" key="10">
    <source>
        <dbReference type="SAM" id="MobiDB-lite"/>
    </source>
</evidence>
<dbReference type="PANTHER" id="PTHR43654:SF1">
    <property type="entry name" value="ISOPENTENYL PHOSPHATE KINASE"/>
    <property type="match status" value="1"/>
</dbReference>
<keyword evidence="5" id="KW-0547">Nucleotide-binding</keyword>